<dbReference type="KEGG" id="ccp:CHC_T00006587001"/>
<accession>R7QND0</accession>
<name>R7QND0_CHOCR</name>
<reference evidence="2" key="1">
    <citation type="journal article" date="2013" name="Proc. Natl. Acad. Sci. U.S.A.">
        <title>Genome structure and metabolic features in the red seaweed Chondrus crispus shed light on evolution of the Archaeplastida.</title>
        <authorList>
            <person name="Collen J."/>
            <person name="Porcel B."/>
            <person name="Carre W."/>
            <person name="Ball S.G."/>
            <person name="Chaparro C."/>
            <person name="Tonon T."/>
            <person name="Barbeyron T."/>
            <person name="Michel G."/>
            <person name="Noel B."/>
            <person name="Valentin K."/>
            <person name="Elias M."/>
            <person name="Artiguenave F."/>
            <person name="Arun A."/>
            <person name="Aury J.M."/>
            <person name="Barbosa-Neto J.F."/>
            <person name="Bothwell J.H."/>
            <person name="Bouget F.Y."/>
            <person name="Brillet L."/>
            <person name="Cabello-Hurtado F."/>
            <person name="Capella-Gutierrez S."/>
            <person name="Charrier B."/>
            <person name="Cladiere L."/>
            <person name="Cock J.M."/>
            <person name="Coelho S.M."/>
            <person name="Colleoni C."/>
            <person name="Czjzek M."/>
            <person name="Da Silva C."/>
            <person name="Delage L."/>
            <person name="Denoeud F."/>
            <person name="Deschamps P."/>
            <person name="Dittami S.M."/>
            <person name="Gabaldon T."/>
            <person name="Gachon C.M."/>
            <person name="Groisillier A."/>
            <person name="Herve C."/>
            <person name="Jabbari K."/>
            <person name="Katinka M."/>
            <person name="Kloareg B."/>
            <person name="Kowalczyk N."/>
            <person name="Labadie K."/>
            <person name="Leblanc C."/>
            <person name="Lopez P.J."/>
            <person name="McLachlan D.H."/>
            <person name="Meslet-Cladiere L."/>
            <person name="Moustafa A."/>
            <person name="Nehr Z."/>
            <person name="Nyvall Collen P."/>
            <person name="Panaud O."/>
            <person name="Partensky F."/>
            <person name="Poulain J."/>
            <person name="Rensing S.A."/>
            <person name="Rousvoal S."/>
            <person name="Samson G."/>
            <person name="Symeonidi A."/>
            <person name="Weissenbach J."/>
            <person name="Zambounis A."/>
            <person name="Wincker P."/>
            <person name="Boyen C."/>
        </authorList>
    </citation>
    <scope>NUCLEOTIDE SEQUENCE [LARGE SCALE GENOMIC DNA]</scope>
    <source>
        <strain evidence="2">cv. Stackhouse</strain>
    </source>
</reference>
<dbReference type="EMBL" id="HG002022">
    <property type="protein sequence ID" value="CDF39298.1"/>
    <property type="molecule type" value="Genomic_DNA"/>
</dbReference>
<evidence type="ECO:0000313" key="1">
    <source>
        <dbReference type="EMBL" id="CDF39298.1"/>
    </source>
</evidence>
<dbReference type="GeneID" id="17326976"/>
<sequence>MISSMKSNYDKANTGVVQDRCRPFTDAYRVSTL</sequence>
<evidence type="ECO:0000313" key="2">
    <source>
        <dbReference type="Proteomes" id="UP000012073"/>
    </source>
</evidence>
<protein>
    <submittedName>
        <fullName evidence="1">Uncharacterized protein</fullName>
    </submittedName>
</protein>
<keyword evidence="2" id="KW-1185">Reference proteome</keyword>
<dbReference type="Proteomes" id="UP000012073">
    <property type="component" value="Unassembled WGS sequence"/>
</dbReference>
<proteinExistence type="predicted"/>
<organism evidence="1 2">
    <name type="scientific">Chondrus crispus</name>
    <name type="common">Carrageen Irish moss</name>
    <name type="synonym">Polymorpha crispa</name>
    <dbReference type="NCBI Taxonomy" id="2769"/>
    <lineage>
        <taxon>Eukaryota</taxon>
        <taxon>Rhodophyta</taxon>
        <taxon>Florideophyceae</taxon>
        <taxon>Rhodymeniophycidae</taxon>
        <taxon>Gigartinales</taxon>
        <taxon>Gigartinaceae</taxon>
        <taxon>Chondrus</taxon>
    </lineage>
</organism>
<dbReference type="Gramene" id="CDF39298">
    <property type="protein sequence ID" value="CDF39298"/>
    <property type="gene ID" value="CHC_T00006587001"/>
</dbReference>
<dbReference type="RefSeq" id="XP_005719209.1">
    <property type="nucleotide sequence ID" value="XM_005719152.1"/>
</dbReference>
<dbReference type="AlphaFoldDB" id="R7QND0"/>
<gene>
    <name evidence="1" type="ORF">CHC_T00006587001</name>
</gene>